<evidence type="ECO:0000259" key="2">
    <source>
        <dbReference type="Pfam" id="PF00561"/>
    </source>
</evidence>
<dbReference type="SUPFAM" id="SSF53474">
    <property type="entry name" value="alpha/beta-Hydrolases"/>
    <property type="match status" value="1"/>
</dbReference>
<dbReference type="EMBL" id="CP033896">
    <property type="protein sequence ID" value="AZA12795.1"/>
    <property type="molecule type" value="Genomic_DNA"/>
</dbReference>
<dbReference type="InterPro" id="IPR000073">
    <property type="entry name" value="AB_hydrolase_1"/>
</dbReference>
<dbReference type="RefSeq" id="WP_245992166.1">
    <property type="nucleotide sequence ID" value="NZ_CP033896.1"/>
</dbReference>
<dbReference type="Proteomes" id="UP000269019">
    <property type="component" value="Chromosome"/>
</dbReference>
<dbReference type="PANTHER" id="PTHR37946">
    <property type="entry name" value="SLL1969 PROTEIN"/>
    <property type="match status" value="1"/>
</dbReference>
<feature type="region of interest" description="Disordered" evidence="1">
    <location>
        <begin position="403"/>
        <end position="513"/>
    </location>
</feature>
<gene>
    <name evidence="3" type="primary">estB</name>
    <name evidence="3" type="ORF">CCHOA_01840</name>
</gene>
<feature type="compositionally biased region" description="Polar residues" evidence="1">
    <location>
        <begin position="403"/>
        <end position="412"/>
    </location>
</feature>
<dbReference type="Gene3D" id="3.40.50.1820">
    <property type="entry name" value="alpha/beta hydrolase"/>
    <property type="match status" value="1"/>
</dbReference>
<proteinExistence type="predicted"/>
<dbReference type="KEGG" id="ccho:CCHOA_01840"/>
<feature type="domain" description="AB hydrolase-1" evidence="2">
    <location>
        <begin position="43"/>
        <end position="144"/>
    </location>
</feature>
<evidence type="ECO:0000313" key="4">
    <source>
        <dbReference type="Proteomes" id="UP000269019"/>
    </source>
</evidence>
<evidence type="ECO:0000256" key="1">
    <source>
        <dbReference type="SAM" id="MobiDB-lite"/>
    </source>
</evidence>
<feature type="compositionally biased region" description="Basic and acidic residues" evidence="1">
    <location>
        <begin position="318"/>
        <end position="338"/>
    </location>
</feature>
<protein>
    <submittedName>
        <fullName evidence="3">Extracellular esterase EstB</fullName>
        <ecNumber evidence="3">3.1.1.3</ecNumber>
    </submittedName>
</protein>
<sequence>MTTPTNAGSTGGPAALAALHRMRQRGYVEDDWRARPVPEKPWPIVLLHGTLTAAGDLFLLVRSLRRAGWVVFTPEFGHRGTRPIEDSASQVSAYIDQVLHATGAGRCIVVAHSQGGLVARYILRHFDGATRIAHLLCLGTPNHGTSLGGMVSTLIARDATVAVAEKAVDVYFGQAGRQQLHGSTFLHELNTPSETVPGVGYTLIATRSDATVRPPSSCFLSSPIPGQVTNFFVQDIFPLYPASHGDLVRDRQIRRIVIDRLQHLAFTAASAALREATNLRPGVLTRGVDDLHRRYEPGEDPAAEQPASTIAASASAGSDERSSTDHPTPDVVEADVKTHTGLSPSSRADSPLRAASDFQAPSAQADDESWFDAAFDPDHDDPTDEQGFAATALLPGAATNKLLQQWSTSDTPELTRRKVRKLKRKHKKAAKDSTRHRNRQHTTPRSFAFSPEEDLNDPQNHAPDRLASTRDPRQSSDRNAKSTTDHAPETDPCHETGDAPGHNGGNNTDGTPR</sequence>
<name>A0A3G6J3Z5_9CORY</name>
<feature type="compositionally biased region" description="Basic and acidic residues" evidence="1">
    <location>
        <begin position="462"/>
        <end position="497"/>
    </location>
</feature>
<feature type="compositionally biased region" description="Basic residues" evidence="1">
    <location>
        <begin position="417"/>
        <end position="429"/>
    </location>
</feature>
<keyword evidence="3" id="KW-0378">Hydrolase</keyword>
<dbReference type="AlphaFoldDB" id="A0A3G6J3Z5"/>
<dbReference type="InterPro" id="IPR029058">
    <property type="entry name" value="AB_hydrolase_fold"/>
</dbReference>
<feature type="compositionally biased region" description="Low complexity" evidence="1">
    <location>
        <begin position="307"/>
        <end position="317"/>
    </location>
</feature>
<dbReference type="GO" id="GO:0004806">
    <property type="term" value="F:triacylglycerol lipase activity"/>
    <property type="evidence" value="ECO:0007669"/>
    <property type="project" value="UniProtKB-EC"/>
</dbReference>
<feature type="region of interest" description="Disordered" evidence="1">
    <location>
        <begin position="293"/>
        <end position="366"/>
    </location>
</feature>
<dbReference type="PANTHER" id="PTHR37946:SF1">
    <property type="entry name" value="SLL1969 PROTEIN"/>
    <property type="match status" value="1"/>
</dbReference>
<organism evidence="3 4">
    <name type="scientific">Corynebacterium choanae</name>
    <dbReference type="NCBI Taxonomy" id="1862358"/>
    <lineage>
        <taxon>Bacteria</taxon>
        <taxon>Bacillati</taxon>
        <taxon>Actinomycetota</taxon>
        <taxon>Actinomycetes</taxon>
        <taxon>Mycobacteriales</taxon>
        <taxon>Corynebacteriaceae</taxon>
        <taxon>Corynebacterium</taxon>
    </lineage>
</organism>
<dbReference type="Pfam" id="PF00561">
    <property type="entry name" value="Abhydrolase_1"/>
    <property type="match status" value="1"/>
</dbReference>
<accession>A0A3G6J3Z5</accession>
<reference evidence="3 4" key="1">
    <citation type="submission" date="2018-11" db="EMBL/GenBank/DDBJ databases">
        <authorList>
            <person name="Kleinhagauer T."/>
            <person name="Glaeser S.P."/>
            <person name="Spergser J."/>
            <person name="Ruckert C."/>
            <person name="Kaempfer P."/>
            <person name="Busse H.-J."/>
        </authorList>
    </citation>
    <scope>NUCLEOTIDE SEQUENCE [LARGE SCALE GENOMIC DNA]</scope>
    <source>
        <strain evidence="3 4">200CH</strain>
    </source>
</reference>
<keyword evidence="4" id="KW-1185">Reference proteome</keyword>
<dbReference type="EC" id="3.1.1.3" evidence="3"/>
<evidence type="ECO:0000313" key="3">
    <source>
        <dbReference type="EMBL" id="AZA12795.1"/>
    </source>
</evidence>